<feature type="region of interest" description="Disordered" evidence="1">
    <location>
        <begin position="1"/>
        <end position="293"/>
    </location>
</feature>
<evidence type="ECO:0000313" key="2">
    <source>
        <dbReference type="EMBL" id="CAK0879591.1"/>
    </source>
</evidence>
<feature type="compositionally biased region" description="Basic and acidic residues" evidence="1">
    <location>
        <begin position="106"/>
        <end position="115"/>
    </location>
</feature>
<feature type="compositionally biased region" description="Basic and acidic residues" evidence="1">
    <location>
        <begin position="66"/>
        <end position="77"/>
    </location>
</feature>
<feature type="compositionally biased region" description="Basic residues" evidence="1">
    <location>
        <begin position="272"/>
        <end position="293"/>
    </location>
</feature>
<keyword evidence="3" id="KW-1185">Reference proteome</keyword>
<gene>
    <name evidence="2" type="ORF">PCOR1329_LOCUS62977</name>
</gene>
<sequence>GRTIRMPGRSAPAQQQHIHHEAAGPACERTGGGGREARCPSACLRPGLASPPAAPGARLPAAAPCRLHDRGGPREASRSGAAASTPTPRAVEARGLQRPGGAAEPRGGRHDDARKRAPKAGARGCPSPWCAAPGSPPPRTRPGGWPLGGLGARPPRRRRRQAWRPMVASALAGRRAVVASSSSSSSSFLSPPPLPPPPPPPPSPSPPPPERTANAPWSPPLWLADVPPQPPRTTDLQPAAPLLEPPRAPVSAPAGSANAVPLRALTSGKDYRKWKKRRKRDGGRDRKYRLKYG</sequence>
<feature type="non-terminal residue" evidence="2">
    <location>
        <position position="1"/>
    </location>
</feature>
<feature type="compositionally biased region" description="Low complexity" evidence="1">
    <location>
        <begin position="45"/>
        <end position="64"/>
    </location>
</feature>
<protein>
    <submittedName>
        <fullName evidence="2">Uncharacterized protein</fullName>
    </submittedName>
</protein>
<evidence type="ECO:0000313" key="3">
    <source>
        <dbReference type="Proteomes" id="UP001189429"/>
    </source>
</evidence>
<comment type="caution">
    <text evidence="2">The sequence shown here is derived from an EMBL/GenBank/DDBJ whole genome shotgun (WGS) entry which is preliminary data.</text>
</comment>
<feature type="compositionally biased region" description="Pro residues" evidence="1">
    <location>
        <begin position="190"/>
        <end position="210"/>
    </location>
</feature>
<name>A0ABN9W0U1_9DINO</name>
<reference evidence="2" key="1">
    <citation type="submission" date="2023-10" db="EMBL/GenBank/DDBJ databases">
        <authorList>
            <person name="Chen Y."/>
            <person name="Shah S."/>
            <person name="Dougan E. K."/>
            <person name="Thang M."/>
            <person name="Chan C."/>
        </authorList>
    </citation>
    <scope>NUCLEOTIDE SEQUENCE [LARGE SCALE GENOMIC DNA]</scope>
</reference>
<organism evidence="2 3">
    <name type="scientific">Prorocentrum cordatum</name>
    <dbReference type="NCBI Taxonomy" id="2364126"/>
    <lineage>
        <taxon>Eukaryota</taxon>
        <taxon>Sar</taxon>
        <taxon>Alveolata</taxon>
        <taxon>Dinophyceae</taxon>
        <taxon>Prorocentrales</taxon>
        <taxon>Prorocentraceae</taxon>
        <taxon>Prorocentrum</taxon>
    </lineage>
</organism>
<proteinExistence type="predicted"/>
<dbReference type="EMBL" id="CAUYUJ010017978">
    <property type="protein sequence ID" value="CAK0879591.1"/>
    <property type="molecule type" value="Genomic_DNA"/>
</dbReference>
<accession>A0ABN9W0U1</accession>
<dbReference type="Proteomes" id="UP001189429">
    <property type="component" value="Unassembled WGS sequence"/>
</dbReference>
<feature type="compositionally biased region" description="Low complexity" evidence="1">
    <location>
        <begin position="180"/>
        <end position="189"/>
    </location>
</feature>
<evidence type="ECO:0000256" key="1">
    <source>
        <dbReference type="SAM" id="MobiDB-lite"/>
    </source>
</evidence>